<accession>G7YGM3</accession>
<feature type="compositionally biased region" description="Polar residues" evidence="1">
    <location>
        <begin position="2192"/>
        <end position="2203"/>
    </location>
</feature>
<feature type="region of interest" description="Disordered" evidence="1">
    <location>
        <begin position="1607"/>
        <end position="1650"/>
    </location>
</feature>
<feature type="compositionally biased region" description="Basic and acidic residues" evidence="1">
    <location>
        <begin position="366"/>
        <end position="378"/>
    </location>
</feature>
<feature type="compositionally biased region" description="Polar residues" evidence="1">
    <location>
        <begin position="1640"/>
        <end position="1650"/>
    </location>
</feature>
<organism evidence="2 3">
    <name type="scientific">Clonorchis sinensis</name>
    <name type="common">Chinese liver fluke</name>
    <dbReference type="NCBI Taxonomy" id="79923"/>
    <lineage>
        <taxon>Eukaryota</taxon>
        <taxon>Metazoa</taxon>
        <taxon>Spiralia</taxon>
        <taxon>Lophotrochozoa</taxon>
        <taxon>Platyhelminthes</taxon>
        <taxon>Trematoda</taxon>
        <taxon>Digenea</taxon>
        <taxon>Opisthorchiida</taxon>
        <taxon>Opisthorchiata</taxon>
        <taxon>Opisthorchiidae</taxon>
        <taxon>Clonorchis</taxon>
    </lineage>
</organism>
<feature type="region of interest" description="Disordered" evidence="1">
    <location>
        <begin position="2128"/>
        <end position="2203"/>
    </location>
</feature>
<protein>
    <submittedName>
        <fullName evidence="2">Uncharacterized protein</fullName>
    </submittedName>
</protein>
<feature type="region of interest" description="Disordered" evidence="1">
    <location>
        <begin position="1208"/>
        <end position="1291"/>
    </location>
</feature>
<feature type="region of interest" description="Disordered" evidence="1">
    <location>
        <begin position="406"/>
        <end position="440"/>
    </location>
</feature>
<feature type="compositionally biased region" description="Basic and acidic residues" evidence="1">
    <location>
        <begin position="1224"/>
        <end position="1234"/>
    </location>
</feature>
<feature type="region of interest" description="Disordered" evidence="1">
    <location>
        <begin position="1870"/>
        <end position="1923"/>
    </location>
</feature>
<feature type="compositionally biased region" description="Basic and acidic residues" evidence="1">
    <location>
        <begin position="1677"/>
        <end position="1688"/>
    </location>
</feature>
<feature type="compositionally biased region" description="Polar residues" evidence="1">
    <location>
        <begin position="1608"/>
        <end position="1633"/>
    </location>
</feature>
<dbReference type="Proteomes" id="UP000008909">
    <property type="component" value="Unassembled WGS sequence"/>
</dbReference>
<feature type="compositionally biased region" description="Polar residues" evidence="1">
    <location>
        <begin position="2174"/>
        <end position="2183"/>
    </location>
</feature>
<dbReference type="EMBL" id="DF143241">
    <property type="protein sequence ID" value="GAA52106.1"/>
    <property type="molecule type" value="Genomic_DNA"/>
</dbReference>
<keyword evidence="3" id="KW-1185">Reference proteome</keyword>
<feature type="compositionally biased region" description="Polar residues" evidence="1">
    <location>
        <begin position="2128"/>
        <end position="2138"/>
    </location>
</feature>
<feature type="compositionally biased region" description="Basic and acidic residues" evidence="1">
    <location>
        <begin position="416"/>
        <end position="436"/>
    </location>
</feature>
<reference key="2">
    <citation type="submission" date="2011-10" db="EMBL/GenBank/DDBJ databases">
        <title>The genome and transcriptome sequence of Clonorchis sinensis provide insights into the carcinogenic liver fluke.</title>
        <authorList>
            <person name="Wang X."/>
            <person name="Huang Y."/>
            <person name="Chen W."/>
            <person name="Liu H."/>
            <person name="Guo L."/>
            <person name="Chen Y."/>
            <person name="Luo F."/>
            <person name="Zhou W."/>
            <person name="Sun J."/>
            <person name="Mao Q."/>
            <person name="Liang P."/>
            <person name="Zhou C."/>
            <person name="Tian Y."/>
            <person name="Men J."/>
            <person name="Lv X."/>
            <person name="Huang L."/>
            <person name="Zhou J."/>
            <person name="Hu Y."/>
            <person name="Li R."/>
            <person name="Zhang F."/>
            <person name="Lei H."/>
            <person name="Li X."/>
            <person name="Hu X."/>
            <person name="Liang C."/>
            <person name="Xu J."/>
            <person name="Wu Z."/>
            <person name="Yu X."/>
        </authorList>
    </citation>
    <scope>NUCLEOTIDE SEQUENCE</scope>
    <source>
        <strain>Henan</strain>
    </source>
</reference>
<proteinExistence type="predicted"/>
<feature type="compositionally biased region" description="Polar residues" evidence="1">
    <location>
        <begin position="1074"/>
        <end position="1085"/>
    </location>
</feature>
<feature type="region of interest" description="Disordered" evidence="1">
    <location>
        <begin position="1063"/>
        <end position="1085"/>
    </location>
</feature>
<feature type="compositionally biased region" description="Polar residues" evidence="1">
    <location>
        <begin position="767"/>
        <end position="796"/>
    </location>
</feature>
<feature type="compositionally biased region" description="Polar residues" evidence="1">
    <location>
        <begin position="2155"/>
        <end position="2165"/>
    </location>
</feature>
<feature type="region of interest" description="Disordered" evidence="1">
    <location>
        <begin position="1675"/>
        <end position="1700"/>
    </location>
</feature>
<reference evidence="2" key="1">
    <citation type="journal article" date="2011" name="Genome Biol.">
        <title>The draft genome of the carcinogenic human liver fluke Clonorchis sinensis.</title>
        <authorList>
            <person name="Wang X."/>
            <person name="Chen W."/>
            <person name="Huang Y."/>
            <person name="Sun J."/>
            <person name="Men J."/>
            <person name="Liu H."/>
            <person name="Luo F."/>
            <person name="Guo L."/>
            <person name="Lv X."/>
            <person name="Deng C."/>
            <person name="Zhou C."/>
            <person name="Fan Y."/>
            <person name="Li X."/>
            <person name="Huang L."/>
            <person name="Hu Y."/>
            <person name="Liang C."/>
            <person name="Hu X."/>
            <person name="Xu J."/>
            <person name="Yu X."/>
        </authorList>
    </citation>
    <scope>NUCLEOTIDE SEQUENCE [LARGE SCALE GENOMIC DNA]</scope>
    <source>
        <strain evidence="2">Henan</strain>
    </source>
</reference>
<feature type="region of interest" description="Disordered" evidence="1">
    <location>
        <begin position="1138"/>
        <end position="1159"/>
    </location>
</feature>
<evidence type="ECO:0000256" key="1">
    <source>
        <dbReference type="SAM" id="MobiDB-lite"/>
    </source>
</evidence>
<gene>
    <name evidence="2" type="ORF">CLF_107352</name>
</gene>
<evidence type="ECO:0000313" key="3">
    <source>
        <dbReference type="Proteomes" id="UP000008909"/>
    </source>
</evidence>
<feature type="region of interest" description="Disordered" evidence="1">
    <location>
        <begin position="1527"/>
        <end position="1549"/>
    </location>
</feature>
<feature type="compositionally biased region" description="Polar residues" evidence="1">
    <location>
        <begin position="1250"/>
        <end position="1262"/>
    </location>
</feature>
<evidence type="ECO:0000313" key="2">
    <source>
        <dbReference type="EMBL" id="GAA52106.1"/>
    </source>
</evidence>
<feature type="region of interest" description="Disordered" evidence="1">
    <location>
        <begin position="366"/>
        <end position="387"/>
    </location>
</feature>
<feature type="region of interest" description="Disordered" evidence="1">
    <location>
        <begin position="2323"/>
        <end position="2351"/>
    </location>
</feature>
<sequence length="2701" mass="301092">MLIGSQLMSEFLYQYTTGPNMQQHKPQGHLKVTGSKLSELRKVTIPNKAETVLRFFLAFWHRLTSQERRNLIRKLRKPITLPPSYENKLVRRTRKNLAFRVNDWKPKAERGVQRLRAADGRISAKQAEARFSANSVNHPGLVVYIPKEYIPKFGFISLEQFVLSVILAITVIRGSIHPMHDISGESLQIELGDRETPEEIELQEPSACCKHTDWKRAKHTHLFRRPKSCNAHVPELGKYHDGKIGLAGYAMVLDADICDLSIADFIRGVRFPQRNTSLKHTTETQQSEVYCPKQNTYSGTEKPHVYRLSSHREHSDLLLCNQNEKAIIESIPNRRGDQEHEPSSHMSETVESLAHLTEVFGLSSSKELDSDAESHTDSSDSEQSFATSQSINLGLRRVHSALSWSSSNSESISHSRRGDRPRPLSADSKHVRDTRERRKRANKSDVIAVLNWLRKGRKFEGVQDYNTQAVKAVRKFPSLSLINPERIWRAKSADLTRHSSVSRSSIRSSIGTISRSHKRAPDTQSDSYLAKILQEGYCSEAILKPEQRDQVIRLERSSLRQWLPSSPSGVLSPHTDSQSPGFDINSESLCKGRSQMTRGQNRSVKRRDALSKIKSKTDTLMKGLKKCSSLAAQSRCYKKQKSKLVGGQGRAIARSPRSPSVVQGLLRATSRLTVERNEEMQYPVVDSQVVGSVHIPAVSSNPLPSDSISISPLRVNDTPQAYPLGTMIPRVSEVSIKEEKGGRTFYHAVHVTHPQSSAMGEVWKLTESQQNEGTVPSNLSQNETSSNPPSRRNSVIKSKPKDHGFQPTRPDPSMKNIHEKAKRTVAPPNRKQTNEQTGDMLQADAETTNGVLHPPKEDEPNKAQFPSLKLPHISGVQLRSLNPSPSWYSENSMQERWPIFFSLDEGLFSRLGRTDSLSSAQGAHELVNEIELSHEETCPQTPTTNKRTLRMQKMQDPLTTRESTMESLARFEHDRAPNIVERKQRQPGGIHQVQQTEQPSTIRNAFPMDFDKIIGRQDSQRVDNLDTGINIKKPPFNHKPTSEHTLTGYAITEPCVYGEQVDETFSEEDDTKGEQTTSEGSSENSADLLAREALGGIQITEGTHQPVICINEFDAQNVPSLYFGPKRDLSNINRETHVPPITARPPSPQATHSFEDSTDSDLIEPRKLCCFKNEPLTKTGDTVVPNGAPMAATPPGVRVTQEDLPLFQKYDDDPITGNRTYSDFSRRGYPDRLGKNIPTKRISVDVPLRSSVTTPAARTNRVSKGPSPPQKHHVRQSTELNSSPLDRDQPVALLSPRPVSYVQRKPVTLKPAEKDTSPASNFVENTTDVADSNFYGTPEYKGVNNLTELQKPSKTYNRYIPETDALPRRPDFHRGDPKLFSGLDWYDDDSMQERFPIFLSLEEDYFSQLDELESVETPQTVRTSICDNELLEAKINPRIHTRLAAPNKSLHKGRMMQDVSSASESTSGLLVTARPVSWKTVSRTVISDASEVIDRSGTHHSADSPATTGLWQRELDEGCSTVSELWKKQHDDHPPTKTSGPSLQRPVEKRQFVSRYTQTDHVCITECKCEEPSNRGSSTEPELAVDERSKPVRYNVETNYNARLKPQWKSNKGSAGSTDGRFKQNQPTSSNETLVPVTPMSPSSQKAAGQTEACTDSDLIESRKLWCFSTNKPTKRTAKDVPMDHKETNIPTSAKKMPDGLPLLQEDRAKQSDQIMQEQPAVPGGPQRVHPIHKGHTLGKTPQKRESDYTDLNLTLGSVHSTKKPEMPYEVEFYQTYPSVIPRLNLFHDDGMQEGYPRRISRYTQADFGCIANCGCTKQRPGSSNLGCMENAKSAFDKKTKNTIDRPDRITHDLTQIAEEGVNHPVSKTYESHLHSSSNLRRASHSTNRKEDTVPPEGQSLHRHSSSRKQPPLPAVQQQRTSVEILNKTVDHTEQRRESQKKVIRYPINSRTITDTPVLSADLIKKPLGSMKESPTLAVTNEAANLVNAGGNILHNRVLPNSVEQISDRPAEFSPPLVPNGAPLYPLSTDQNVKFQQLPLSSSDQYPCLPIDKLAFAYTPLTNALMFQPPTGEALTWTIHSHPLHSIPYSTALVLGEQVRPESSRVFELQPVCLMSYCGQPRQLSPITISSSANTTPMTAKDVGAMNRTDDPTVCSLQPKLNGSPSKPAENVLQHRSPSQNVTKDGPRDVRTSIQTRSPASSTVRATGCLPFLSKLKSSNTTGQRDNPKVDMSNNVGQSAALTSAAPTQKADLFFDTNDGQVLASISLDENAEKTSHLKHQLPVQAFNSDRMNPQNKLSFNSTNRVKVDVGHQTTGIPTNQVKVSPSQPTVPGLNDDQKHEANSHVAATRNEHRESAVQLDGIRGVMGVQLIPVGYLSGFAYPSPVRAICLSTPPACCHRCCVSTRGMNTLCDSSVQPVCHYSKAGSGLTATDLVLKREQPSRRFHCNPNQRLLSSTPHQTAVIPIHISGNLQQDGATEVLGSVFSLDATNVQPDFRFCPDYQRPIEGSVIAIPKVHGEFRKTDRTGLAQDALIYVACGNECRGKRHYTRKNYGDCRECCQCCKHAPHRYRPPSCPSSSVTPRQSAQFNSKSTRPLHSRARFLLLVGRLNHVALGLNNGHAPVSRCARKVHISRLTAACILRGYFTDGLPPAYRAAQLTLIDRYTRYTQLVPDSFRLCTEHRRCAQPKCCAVRAFNLPEHQ</sequence>
<feature type="region of interest" description="Disordered" evidence="1">
    <location>
        <begin position="767"/>
        <end position="815"/>
    </location>
</feature>
<name>G7YGM3_CLOSI</name>